<dbReference type="InterPro" id="IPR015856">
    <property type="entry name" value="ABC_transpr_CbiO/EcfA_su"/>
</dbReference>
<feature type="domain" description="ABC transporter" evidence="9">
    <location>
        <begin position="9"/>
        <end position="241"/>
    </location>
</feature>
<dbReference type="PANTHER" id="PTHR43553">
    <property type="entry name" value="HEAVY METAL TRANSPORTER"/>
    <property type="match status" value="1"/>
</dbReference>
<evidence type="ECO:0000256" key="7">
    <source>
        <dbReference type="ARBA" id="ARBA00022967"/>
    </source>
</evidence>
<evidence type="ECO:0000313" key="10">
    <source>
        <dbReference type="EMBL" id="HGU32228.1"/>
    </source>
</evidence>
<keyword evidence="7" id="KW-1278">Translocase</keyword>
<gene>
    <name evidence="10" type="ORF">ENS29_05160</name>
</gene>
<dbReference type="SUPFAM" id="SSF52540">
    <property type="entry name" value="P-loop containing nucleoside triphosphate hydrolases"/>
    <property type="match status" value="1"/>
</dbReference>
<dbReference type="GO" id="GO:0016887">
    <property type="term" value="F:ATP hydrolysis activity"/>
    <property type="evidence" value="ECO:0007669"/>
    <property type="project" value="InterPro"/>
</dbReference>
<dbReference type="InterPro" id="IPR003593">
    <property type="entry name" value="AAA+_ATPase"/>
</dbReference>
<dbReference type="SMART" id="SM00382">
    <property type="entry name" value="AAA"/>
    <property type="match status" value="1"/>
</dbReference>
<sequence length="244" mass="26687">MVLEPRPIIEMRHVTHRFADGSIGIEDVSLKIHEGEVVLMIGPNGSGKTTLFRLLIGLLLPQQGEILVEGISVRKDVLHARKRIGMVFQDADCQIVGETVASDVAFGPENLCLNRSDIETRIDQSLKAVGLEALADRRPHTLSGGEKRRLAIAGMLAMKPRVLVLDEPFANLDYPGMQSIVTILKRLIEDRNTILIASHQVDAIYPLLTRMVLLHRGKLVADGPPGQILPKAVAMGILGPNMIP</sequence>
<keyword evidence="3" id="KW-0813">Transport</keyword>
<dbReference type="GO" id="GO:0005524">
    <property type="term" value="F:ATP binding"/>
    <property type="evidence" value="ECO:0007669"/>
    <property type="project" value="UniProtKB-KW"/>
</dbReference>
<reference evidence="10" key="1">
    <citation type="journal article" date="2020" name="mSystems">
        <title>Genome- and Community-Level Interaction Insights into Carbon Utilization and Element Cycling Functions of Hydrothermarchaeota in Hydrothermal Sediment.</title>
        <authorList>
            <person name="Zhou Z."/>
            <person name="Liu Y."/>
            <person name="Xu W."/>
            <person name="Pan J."/>
            <person name="Luo Z.H."/>
            <person name="Li M."/>
        </authorList>
    </citation>
    <scope>NUCLEOTIDE SEQUENCE [LARGE SCALE GENOMIC DNA]</scope>
    <source>
        <strain evidence="10">SpSt-477</strain>
    </source>
</reference>
<dbReference type="PANTHER" id="PTHR43553:SF24">
    <property type="entry name" value="ENERGY-COUPLING FACTOR TRANSPORTER ATP-BINDING PROTEIN ECFA1"/>
    <property type="match status" value="1"/>
</dbReference>
<proteinExistence type="inferred from homology"/>
<evidence type="ECO:0000259" key="9">
    <source>
        <dbReference type="PROSITE" id="PS50893"/>
    </source>
</evidence>
<dbReference type="InterPro" id="IPR003439">
    <property type="entry name" value="ABC_transporter-like_ATP-bd"/>
</dbReference>
<evidence type="ECO:0000256" key="6">
    <source>
        <dbReference type="ARBA" id="ARBA00022840"/>
    </source>
</evidence>
<accession>A0A7C4RNS8</accession>
<dbReference type="InterPro" id="IPR050095">
    <property type="entry name" value="ECF_ABC_transporter_ATP-bd"/>
</dbReference>
<comment type="subcellular location">
    <subcellularLocation>
        <location evidence="1">Cell membrane</location>
    </subcellularLocation>
</comment>
<evidence type="ECO:0000256" key="5">
    <source>
        <dbReference type="ARBA" id="ARBA00022741"/>
    </source>
</evidence>
<protein>
    <submittedName>
        <fullName evidence="10">ABC transporter ATP-binding protein</fullName>
    </submittedName>
</protein>
<dbReference type="GO" id="GO:0043190">
    <property type="term" value="C:ATP-binding cassette (ABC) transporter complex"/>
    <property type="evidence" value="ECO:0007669"/>
    <property type="project" value="TreeGrafter"/>
</dbReference>
<dbReference type="InterPro" id="IPR017871">
    <property type="entry name" value="ABC_transporter-like_CS"/>
</dbReference>
<evidence type="ECO:0000256" key="8">
    <source>
        <dbReference type="ARBA" id="ARBA00023136"/>
    </source>
</evidence>
<dbReference type="CDD" id="cd03225">
    <property type="entry name" value="ABC_cobalt_CbiO_domain1"/>
    <property type="match status" value="1"/>
</dbReference>
<keyword evidence="8" id="KW-0472">Membrane</keyword>
<keyword evidence="4" id="KW-1003">Cell membrane</keyword>
<keyword evidence="5" id="KW-0547">Nucleotide-binding</keyword>
<comment type="caution">
    <text evidence="10">The sequence shown here is derived from an EMBL/GenBank/DDBJ whole genome shotgun (WGS) entry which is preliminary data.</text>
</comment>
<dbReference type="EMBL" id="DSUH01000117">
    <property type="protein sequence ID" value="HGU32228.1"/>
    <property type="molecule type" value="Genomic_DNA"/>
</dbReference>
<dbReference type="Pfam" id="PF00005">
    <property type="entry name" value="ABC_tran"/>
    <property type="match status" value="1"/>
</dbReference>
<evidence type="ECO:0000256" key="3">
    <source>
        <dbReference type="ARBA" id="ARBA00022448"/>
    </source>
</evidence>
<evidence type="ECO:0000256" key="4">
    <source>
        <dbReference type="ARBA" id="ARBA00022475"/>
    </source>
</evidence>
<dbReference type="Gene3D" id="3.40.50.300">
    <property type="entry name" value="P-loop containing nucleotide triphosphate hydrolases"/>
    <property type="match status" value="1"/>
</dbReference>
<dbReference type="PROSITE" id="PS00211">
    <property type="entry name" value="ABC_TRANSPORTER_1"/>
    <property type="match status" value="1"/>
</dbReference>
<keyword evidence="6 10" id="KW-0067">ATP-binding</keyword>
<comment type="similarity">
    <text evidence="2">Belongs to the ABC transporter superfamily.</text>
</comment>
<dbReference type="FunFam" id="3.40.50.300:FF:000224">
    <property type="entry name" value="Energy-coupling factor transporter ATP-binding protein EcfA"/>
    <property type="match status" value="1"/>
</dbReference>
<evidence type="ECO:0000256" key="2">
    <source>
        <dbReference type="ARBA" id="ARBA00005417"/>
    </source>
</evidence>
<dbReference type="PROSITE" id="PS50893">
    <property type="entry name" value="ABC_TRANSPORTER_2"/>
    <property type="match status" value="1"/>
</dbReference>
<evidence type="ECO:0000256" key="1">
    <source>
        <dbReference type="ARBA" id="ARBA00004236"/>
    </source>
</evidence>
<dbReference type="GO" id="GO:0042626">
    <property type="term" value="F:ATPase-coupled transmembrane transporter activity"/>
    <property type="evidence" value="ECO:0007669"/>
    <property type="project" value="TreeGrafter"/>
</dbReference>
<name>A0A7C4RNS8_9BACT</name>
<dbReference type="InterPro" id="IPR027417">
    <property type="entry name" value="P-loop_NTPase"/>
</dbReference>
<organism evidence="10">
    <name type="scientific">Desulfatirhabdium butyrativorans</name>
    <dbReference type="NCBI Taxonomy" id="340467"/>
    <lineage>
        <taxon>Bacteria</taxon>
        <taxon>Pseudomonadati</taxon>
        <taxon>Thermodesulfobacteriota</taxon>
        <taxon>Desulfobacteria</taxon>
        <taxon>Desulfobacterales</taxon>
        <taxon>Desulfatirhabdiaceae</taxon>
        <taxon>Desulfatirhabdium</taxon>
    </lineage>
</organism>
<dbReference type="AlphaFoldDB" id="A0A7C4RNS8"/>